<dbReference type="InterPro" id="IPR013766">
    <property type="entry name" value="Thioredoxin_domain"/>
</dbReference>
<gene>
    <name evidence="3" type="ORF">ACFQGB_05885</name>
</gene>
<evidence type="ECO:0000313" key="4">
    <source>
        <dbReference type="Proteomes" id="UP001596395"/>
    </source>
</evidence>
<sequence>MVDLDFDVVDLPEADHPEVGDTAPAFTRPLVTDEFWEDRSLDDLTEEGPVLLVFTTMNGAFPATYTWNELRERDWEADHDVSIVGVTISDPYDTTETIRDRGIDYPIFSDPQNGVAEAYGVVHDLDGMTGVTEPRPSVFLLDEERTVEYAWAASEWPDFPPYDEIAGALDEQ</sequence>
<evidence type="ECO:0000259" key="2">
    <source>
        <dbReference type="PROSITE" id="PS51352"/>
    </source>
</evidence>
<accession>A0ABD5VBH0</accession>
<dbReference type="InterPro" id="IPR036249">
    <property type="entry name" value="Thioredoxin-like_sf"/>
</dbReference>
<dbReference type="Pfam" id="PF00578">
    <property type="entry name" value="AhpC-TSA"/>
    <property type="match status" value="1"/>
</dbReference>
<evidence type="ECO:0000256" key="1">
    <source>
        <dbReference type="ARBA" id="ARBA00023284"/>
    </source>
</evidence>
<protein>
    <submittedName>
        <fullName evidence="3">Peroxiredoxin family protein</fullName>
    </submittedName>
</protein>
<evidence type="ECO:0000313" key="3">
    <source>
        <dbReference type="EMBL" id="MFC6952386.1"/>
    </source>
</evidence>
<name>A0ABD5VBH0_9EURY</name>
<organism evidence="3 4">
    <name type="scientific">Halorubellus litoreus</name>
    <dbReference type="NCBI Taxonomy" id="755308"/>
    <lineage>
        <taxon>Archaea</taxon>
        <taxon>Methanobacteriati</taxon>
        <taxon>Methanobacteriota</taxon>
        <taxon>Stenosarchaea group</taxon>
        <taxon>Halobacteria</taxon>
        <taxon>Halobacteriales</taxon>
        <taxon>Halorubellaceae</taxon>
        <taxon>Halorubellus</taxon>
    </lineage>
</organism>
<dbReference type="PANTHER" id="PTHR43110:SF1">
    <property type="entry name" value="THIOL PEROXIDASE"/>
    <property type="match status" value="1"/>
</dbReference>
<dbReference type="Gene3D" id="3.40.30.10">
    <property type="entry name" value="Glutaredoxin"/>
    <property type="match status" value="1"/>
</dbReference>
<feature type="domain" description="Thioredoxin" evidence="2">
    <location>
        <begin position="17"/>
        <end position="172"/>
    </location>
</feature>
<reference evidence="3 4" key="1">
    <citation type="journal article" date="2019" name="Int. J. Syst. Evol. Microbiol.">
        <title>The Global Catalogue of Microorganisms (GCM) 10K type strain sequencing project: providing services to taxonomists for standard genome sequencing and annotation.</title>
        <authorList>
            <consortium name="The Broad Institute Genomics Platform"/>
            <consortium name="The Broad Institute Genome Sequencing Center for Infectious Disease"/>
            <person name="Wu L."/>
            <person name="Ma J."/>
        </authorList>
    </citation>
    <scope>NUCLEOTIDE SEQUENCE [LARGE SCALE GENOMIC DNA]</scope>
    <source>
        <strain evidence="3 4">GX26</strain>
    </source>
</reference>
<keyword evidence="4" id="KW-1185">Reference proteome</keyword>
<dbReference type="PANTHER" id="PTHR43110">
    <property type="entry name" value="THIOL PEROXIDASE"/>
    <property type="match status" value="1"/>
</dbReference>
<proteinExistence type="predicted"/>
<dbReference type="Proteomes" id="UP001596395">
    <property type="component" value="Unassembled WGS sequence"/>
</dbReference>
<dbReference type="InterPro" id="IPR050455">
    <property type="entry name" value="Tpx_Peroxidase_subfamily"/>
</dbReference>
<dbReference type="InterPro" id="IPR000866">
    <property type="entry name" value="AhpC/TSA"/>
</dbReference>
<dbReference type="PROSITE" id="PS51352">
    <property type="entry name" value="THIOREDOXIN_2"/>
    <property type="match status" value="1"/>
</dbReference>
<keyword evidence="1" id="KW-0676">Redox-active center</keyword>
<comment type="caution">
    <text evidence="3">The sequence shown here is derived from an EMBL/GenBank/DDBJ whole genome shotgun (WGS) entry which is preliminary data.</text>
</comment>
<dbReference type="RefSeq" id="WP_336349367.1">
    <property type="nucleotide sequence ID" value="NZ_JAZAQL010000001.1"/>
</dbReference>
<dbReference type="EMBL" id="JBHSXN010000001">
    <property type="protein sequence ID" value="MFC6952386.1"/>
    <property type="molecule type" value="Genomic_DNA"/>
</dbReference>
<dbReference type="AlphaFoldDB" id="A0ABD5VBH0"/>
<dbReference type="SUPFAM" id="SSF52833">
    <property type="entry name" value="Thioredoxin-like"/>
    <property type="match status" value="1"/>
</dbReference>